<feature type="region of interest" description="Disordered" evidence="1">
    <location>
        <begin position="1"/>
        <end position="22"/>
    </location>
</feature>
<dbReference type="EMBL" id="KE344761">
    <property type="protein sequence ID" value="EXB77649.1"/>
    <property type="molecule type" value="Genomic_DNA"/>
</dbReference>
<keyword evidence="3" id="KW-1185">Reference proteome</keyword>
<gene>
    <name evidence="2" type="ORF">L484_018165</name>
</gene>
<reference evidence="3" key="1">
    <citation type="submission" date="2013-01" db="EMBL/GenBank/DDBJ databases">
        <title>Draft Genome Sequence of a Mulberry Tree, Morus notabilis C.K. Schneid.</title>
        <authorList>
            <person name="He N."/>
            <person name="Zhao S."/>
        </authorList>
    </citation>
    <scope>NUCLEOTIDE SEQUENCE</scope>
</reference>
<accession>W9RHS8</accession>
<proteinExistence type="predicted"/>
<organism evidence="2 3">
    <name type="scientific">Morus notabilis</name>
    <dbReference type="NCBI Taxonomy" id="981085"/>
    <lineage>
        <taxon>Eukaryota</taxon>
        <taxon>Viridiplantae</taxon>
        <taxon>Streptophyta</taxon>
        <taxon>Embryophyta</taxon>
        <taxon>Tracheophyta</taxon>
        <taxon>Spermatophyta</taxon>
        <taxon>Magnoliopsida</taxon>
        <taxon>eudicotyledons</taxon>
        <taxon>Gunneridae</taxon>
        <taxon>Pentapetalae</taxon>
        <taxon>rosids</taxon>
        <taxon>fabids</taxon>
        <taxon>Rosales</taxon>
        <taxon>Moraceae</taxon>
        <taxon>Moreae</taxon>
        <taxon>Morus</taxon>
    </lineage>
</organism>
<sequence length="68" mass="7432">MPASDFSLKTHHNNSPISLTGEANQVSDAPFCTTITLFFPRRREDSKLAEGSQPSRTGTLPLLSEKAE</sequence>
<dbReference type="Proteomes" id="UP000030645">
    <property type="component" value="Unassembled WGS sequence"/>
</dbReference>
<feature type="compositionally biased region" description="Polar residues" evidence="1">
    <location>
        <begin position="13"/>
        <end position="22"/>
    </location>
</feature>
<protein>
    <submittedName>
        <fullName evidence="2">Uncharacterized protein</fullName>
    </submittedName>
</protein>
<evidence type="ECO:0000313" key="3">
    <source>
        <dbReference type="Proteomes" id="UP000030645"/>
    </source>
</evidence>
<evidence type="ECO:0000313" key="2">
    <source>
        <dbReference type="EMBL" id="EXB77649.1"/>
    </source>
</evidence>
<evidence type="ECO:0000256" key="1">
    <source>
        <dbReference type="SAM" id="MobiDB-lite"/>
    </source>
</evidence>
<dbReference type="AlphaFoldDB" id="W9RHS8"/>
<feature type="region of interest" description="Disordered" evidence="1">
    <location>
        <begin position="44"/>
        <end position="68"/>
    </location>
</feature>
<name>W9RHS8_9ROSA</name>